<evidence type="ECO:0000259" key="1">
    <source>
        <dbReference type="Pfam" id="PF09407"/>
    </source>
</evidence>
<dbReference type="RefSeq" id="WP_102728991.1">
    <property type="nucleotide sequence ID" value="NZ_CP072027.1"/>
</dbReference>
<dbReference type="Pfam" id="PF09407">
    <property type="entry name" value="AbiEi_1"/>
    <property type="match status" value="1"/>
</dbReference>
<protein>
    <submittedName>
        <fullName evidence="2">Type IV toxin-antitoxin system AbiEi family antitoxin</fullName>
    </submittedName>
</protein>
<proteinExistence type="predicted"/>
<name>A0ABT0RAI2_9BACT</name>
<dbReference type="GeneID" id="84024489"/>
<sequence>MEGFTVRSWIQEQATQGRLFFTREEILKALPDTSKQTVAVGLLRARETRLISIAWQGFYLILPPAYVKQGTLPVTMYLDALMKYLERSYCVALLNAAAFYGAAHQSPQTFAVMTTIPVPRSRTQHGTRLEFVGKREFSQGIPPELLKEFKTPSGYIQVSSPEFTALTLVQYAGRIGGLSRVLTVLEELLEACHFDHMPGSILSCVPLPCFQRLGYMIEVLLGDKEQSRSLYAFLETHRQPLQKSLLSLESPVKTGTADKRWKLIINETQESDLS</sequence>
<feature type="domain" description="AbiEi antitoxin C-terminal" evidence="1">
    <location>
        <begin position="72"/>
        <end position="218"/>
    </location>
</feature>
<keyword evidence="3" id="KW-1185">Reference proteome</keyword>
<dbReference type="Proteomes" id="UP001202031">
    <property type="component" value="Unassembled WGS sequence"/>
</dbReference>
<organism evidence="2 3">
    <name type="scientific">Akkermansia massiliensis</name>
    <dbReference type="NCBI Taxonomy" id="2927224"/>
    <lineage>
        <taxon>Bacteria</taxon>
        <taxon>Pseudomonadati</taxon>
        <taxon>Verrucomicrobiota</taxon>
        <taxon>Verrucomicrobiia</taxon>
        <taxon>Verrucomicrobiales</taxon>
        <taxon>Akkermansiaceae</taxon>
        <taxon>Akkermansia</taxon>
    </lineage>
</organism>
<accession>A0ABT0RAI2</accession>
<gene>
    <name evidence="2" type="ORF">M8N44_11465</name>
</gene>
<evidence type="ECO:0000313" key="3">
    <source>
        <dbReference type="Proteomes" id="UP001202031"/>
    </source>
</evidence>
<evidence type="ECO:0000313" key="2">
    <source>
        <dbReference type="EMBL" id="MCL6657927.1"/>
    </source>
</evidence>
<comment type="caution">
    <text evidence="2">The sequence shown here is derived from an EMBL/GenBank/DDBJ whole genome shotgun (WGS) entry which is preliminary data.</text>
</comment>
<dbReference type="InterPro" id="IPR018547">
    <property type="entry name" value="AbiEi_C"/>
</dbReference>
<reference evidence="2 3" key="1">
    <citation type="submission" date="2022-03" db="EMBL/GenBank/DDBJ databases">
        <title>Taxonomic description of new species and reclassification of some bacterial strains.</title>
        <authorList>
            <person name="Ndongo S."/>
        </authorList>
    </citation>
    <scope>NUCLEOTIDE SEQUENCE [LARGE SCALE GENOMIC DNA]</scope>
    <source>
        <strain evidence="2 3">Marseille-P6666</strain>
    </source>
</reference>
<dbReference type="EMBL" id="JAMGSI010000002">
    <property type="protein sequence ID" value="MCL6657927.1"/>
    <property type="molecule type" value="Genomic_DNA"/>
</dbReference>